<feature type="transmembrane region" description="Helical" evidence="1">
    <location>
        <begin position="6"/>
        <end position="27"/>
    </location>
</feature>
<dbReference type="AlphaFoldDB" id="A0A2P2MWS6"/>
<proteinExistence type="predicted"/>
<dbReference type="EMBL" id="GGEC01054174">
    <property type="protein sequence ID" value="MBX34658.1"/>
    <property type="molecule type" value="Transcribed_RNA"/>
</dbReference>
<reference evidence="2" key="1">
    <citation type="submission" date="2018-02" db="EMBL/GenBank/DDBJ databases">
        <title>Rhizophora mucronata_Transcriptome.</title>
        <authorList>
            <person name="Meera S.P."/>
            <person name="Sreeshan A."/>
            <person name="Augustine A."/>
        </authorList>
    </citation>
    <scope>NUCLEOTIDE SEQUENCE</scope>
    <source>
        <tissue evidence="2">Leaf</tissue>
    </source>
</reference>
<keyword evidence="1" id="KW-0812">Transmembrane</keyword>
<evidence type="ECO:0000256" key="1">
    <source>
        <dbReference type="SAM" id="Phobius"/>
    </source>
</evidence>
<keyword evidence="1" id="KW-0472">Membrane</keyword>
<protein>
    <submittedName>
        <fullName evidence="2">Uncharacterized protein</fullName>
    </submittedName>
</protein>
<organism evidence="2">
    <name type="scientific">Rhizophora mucronata</name>
    <name type="common">Asiatic mangrove</name>
    <dbReference type="NCBI Taxonomy" id="61149"/>
    <lineage>
        <taxon>Eukaryota</taxon>
        <taxon>Viridiplantae</taxon>
        <taxon>Streptophyta</taxon>
        <taxon>Embryophyta</taxon>
        <taxon>Tracheophyta</taxon>
        <taxon>Spermatophyta</taxon>
        <taxon>Magnoliopsida</taxon>
        <taxon>eudicotyledons</taxon>
        <taxon>Gunneridae</taxon>
        <taxon>Pentapetalae</taxon>
        <taxon>rosids</taxon>
        <taxon>fabids</taxon>
        <taxon>Malpighiales</taxon>
        <taxon>Rhizophoraceae</taxon>
        <taxon>Rhizophora</taxon>
    </lineage>
</organism>
<accession>A0A2P2MWS6</accession>
<name>A0A2P2MWS6_RHIMU</name>
<keyword evidence="1" id="KW-1133">Transmembrane helix</keyword>
<sequence>MNMDAFYPSFLASYSIVLLGLAAVLYINPHWREIWFYFVVECINNCFYFIVDNLPMLFKYRAWQSCA</sequence>
<evidence type="ECO:0000313" key="2">
    <source>
        <dbReference type="EMBL" id="MBX34658.1"/>
    </source>
</evidence>
<feature type="transmembrane region" description="Helical" evidence="1">
    <location>
        <begin position="34"/>
        <end position="51"/>
    </location>
</feature>